<sequence length="125" mass="13931">METQDRVRMPPLDENKEQGEIKIAEEVLTLIAWMAARDVPGVYDAHEDDRRDFVGRLTRGGTSRGVTIHLEDGTAFFEVAMVGVYGYDLVSVARAVQQAIKEAVESMTSIHVERVDITVVDVRPS</sequence>
<dbReference type="InterPro" id="IPR005531">
    <property type="entry name" value="Asp23"/>
</dbReference>
<organism evidence="2 3">
    <name type="scientific">Candidatus Carbonibacillus altaicus</name>
    <dbReference type="NCBI Taxonomy" id="2163959"/>
    <lineage>
        <taxon>Bacteria</taxon>
        <taxon>Bacillati</taxon>
        <taxon>Bacillota</taxon>
        <taxon>Bacilli</taxon>
        <taxon>Bacillales</taxon>
        <taxon>Candidatus Carbonibacillus</taxon>
    </lineage>
</organism>
<accession>A0A2R6Y3C4</accession>
<dbReference type="EMBL" id="PEBX01000012">
    <property type="protein sequence ID" value="PTQ57152.1"/>
    <property type="molecule type" value="Genomic_DNA"/>
</dbReference>
<protein>
    <submittedName>
        <fullName evidence="2">Alkaline shock protein</fullName>
    </submittedName>
</protein>
<dbReference type="PANTHER" id="PTHR34297">
    <property type="entry name" value="HYPOTHETICAL CYTOSOLIC PROTEIN-RELATED"/>
    <property type="match status" value="1"/>
</dbReference>
<dbReference type="Proteomes" id="UP000244338">
    <property type="component" value="Unassembled WGS sequence"/>
</dbReference>
<comment type="similarity">
    <text evidence="1">Belongs to the asp23 family.</text>
</comment>
<evidence type="ECO:0000313" key="3">
    <source>
        <dbReference type="Proteomes" id="UP000244338"/>
    </source>
</evidence>
<dbReference type="AlphaFoldDB" id="A0A2R6Y3C4"/>
<name>A0A2R6Y3C4_9BACL</name>
<dbReference type="Pfam" id="PF03780">
    <property type="entry name" value="Asp23"/>
    <property type="match status" value="1"/>
</dbReference>
<reference evidence="3" key="1">
    <citation type="journal article" date="2018" name="Sci. Rep.">
        <title>Lignite coal burning seam in the remote Altai Mountains harbors a hydrogen-driven thermophilic microbial community.</title>
        <authorList>
            <person name="Kadnikov V.V."/>
            <person name="Mardanov A.V."/>
            <person name="Ivasenko D.A."/>
            <person name="Antsiferov D.V."/>
            <person name="Beletsky A.V."/>
            <person name="Karnachuk O.V."/>
            <person name="Ravin N.V."/>
        </authorList>
    </citation>
    <scope>NUCLEOTIDE SEQUENCE [LARGE SCALE GENOMIC DNA]</scope>
</reference>
<comment type="caution">
    <text evidence="2">The sequence shown here is derived from an EMBL/GenBank/DDBJ whole genome shotgun (WGS) entry which is preliminary data.</text>
</comment>
<gene>
    <name evidence="2" type="ORF">BSOLF_2184</name>
</gene>
<evidence type="ECO:0000256" key="1">
    <source>
        <dbReference type="ARBA" id="ARBA00005721"/>
    </source>
</evidence>
<evidence type="ECO:0000313" key="2">
    <source>
        <dbReference type="EMBL" id="PTQ57152.1"/>
    </source>
</evidence>
<proteinExistence type="inferred from homology"/>